<organism evidence="2">
    <name type="scientific">Pongo abelii</name>
    <name type="common">Sumatran orangutan</name>
    <name type="synonym">Pongo pygmaeus abelii</name>
    <dbReference type="NCBI Taxonomy" id="9601"/>
    <lineage>
        <taxon>Eukaryota</taxon>
        <taxon>Metazoa</taxon>
        <taxon>Chordata</taxon>
        <taxon>Craniata</taxon>
        <taxon>Vertebrata</taxon>
        <taxon>Euteleostomi</taxon>
        <taxon>Mammalia</taxon>
        <taxon>Eutheria</taxon>
        <taxon>Euarchontoglires</taxon>
        <taxon>Primates</taxon>
        <taxon>Haplorrhini</taxon>
        <taxon>Catarrhini</taxon>
        <taxon>Hominidae</taxon>
        <taxon>Pongo</taxon>
    </lineage>
</organism>
<dbReference type="EMBL" id="NDHI03003640">
    <property type="protein sequence ID" value="PNJ13178.1"/>
    <property type="molecule type" value="Genomic_DNA"/>
</dbReference>
<dbReference type="PANTHER" id="PTHR15732:SF4">
    <property type="entry name" value="PROTEIN MOONRAKER"/>
    <property type="match status" value="1"/>
</dbReference>
<protein>
    <submittedName>
        <fullName evidence="2">KIAA0753 isoform 9</fullName>
    </submittedName>
</protein>
<accession>A0A2J8RXH5</accession>
<proteinExistence type="predicted"/>
<dbReference type="Pfam" id="PF15718">
    <property type="entry name" value="MNR"/>
    <property type="match status" value="1"/>
</dbReference>
<dbReference type="GO" id="GO:0007099">
    <property type="term" value="P:centriole replication"/>
    <property type="evidence" value="ECO:0007669"/>
    <property type="project" value="InterPro"/>
</dbReference>
<feature type="non-terminal residue" evidence="2">
    <location>
        <position position="1"/>
    </location>
</feature>
<dbReference type="GO" id="GO:0034451">
    <property type="term" value="C:centriolar satellite"/>
    <property type="evidence" value="ECO:0007669"/>
    <property type="project" value="TreeGrafter"/>
</dbReference>
<evidence type="ECO:0000313" key="2">
    <source>
        <dbReference type="EMBL" id="PNJ13178.1"/>
    </source>
</evidence>
<dbReference type="PANTHER" id="PTHR15732">
    <property type="entry name" value="PROTEIN MOONRAKER"/>
    <property type="match status" value="1"/>
</dbReference>
<dbReference type="GO" id="GO:0071539">
    <property type="term" value="P:protein localization to centrosome"/>
    <property type="evidence" value="ECO:0007669"/>
    <property type="project" value="TreeGrafter"/>
</dbReference>
<reference evidence="2" key="1">
    <citation type="submission" date="2017-12" db="EMBL/GenBank/DDBJ databases">
        <title>High-resolution comparative analysis of great ape genomes.</title>
        <authorList>
            <person name="Pollen A."/>
            <person name="Hastie A."/>
            <person name="Hormozdiari F."/>
            <person name="Dougherty M."/>
            <person name="Liu R."/>
            <person name="Chaisson M."/>
            <person name="Hoppe E."/>
            <person name="Hill C."/>
            <person name="Pang A."/>
            <person name="Hillier L."/>
            <person name="Baker C."/>
            <person name="Armstrong J."/>
            <person name="Shendure J."/>
            <person name="Paten B."/>
            <person name="Wilson R."/>
            <person name="Chao H."/>
            <person name="Schneider V."/>
            <person name="Ventura M."/>
            <person name="Kronenberg Z."/>
            <person name="Murali S."/>
            <person name="Gordon D."/>
            <person name="Cantsilieris S."/>
            <person name="Munson K."/>
            <person name="Nelson B."/>
            <person name="Raja A."/>
            <person name="Underwood J."/>
            <person name="Diekhans M."/>
            <person name="Fiddes I."/>
            <person name="Haussler D."/>
            <person name="Eichler E."/>
        </authorList>
    </citation>
    <scope>NUCLEOTIDE SEQUENCE [LARGE SCALE GENOMIC DNA]</scope>
    <source>
        <strain evidence="2">Susie</strain>
    </source>
</reference>
<dbReference type="InterPro" id="IPR031447">
    <property type="entry name" value="MNR"/>
</dbReference>
<dbReference type="AlphaFoldDB" id="A0A2J8RXH5"/>
<feature type="region of interest" description="Disordered" evidence="1">
    <location>
        <begin position="1"/>
        <end position="44"/>
    </location>
</feature>
<gene>
    <name evidence="2" type="ORF">CR201_G0048162</name>
</gene>
<sequence length="44" mass="4866">KALERWPSTSPKGERRPLTAKDTFLQETSRPSVAKQLLAGTPQS</sequence>
<comment type="caution">
    <text evidence="2">The sequence shown here is derived from an EMBL/GenBank/DDBJ whole genome shotgun (WGS) entry which is preliminary data.</text>
</comment>
<evidence type="ECO:0000256" key="1">
    <source>
        <dbReference type="SAM" id="MobiDB-lite"/>
    </source>
</evidence>
<name>A0A2J8RXH5_PONAB</name>